<dbReference type="GO" id="GO:0003676">
    <property type="term" value="F:nucleic acid binding"/>
    <property type="evidence" value="ECO:0007669"/>
    <property type="project" value="InterPro"/>
</dbReference>
<organism evidence="2 3">
    <name type="scientific">Desulfofundulus kuznetsovii (strain DSM 6115 / VKM B-1805 / 17)</name>
    <name type="common">Desulfotomaculum kuznetsovii</name>
    <dbReference type="NCBI Taxonomy" id="760568"/>
    <lineage>
        <taxon>Bacteria</taxon>
        <taxon>Bacillati</taxon>
        <taxon>Bacillota</taxon>
        <taxon>Clostridia</taxon>
        <taxon>Eubacteriales</taxon>
        <taxon>Peptococcaceae</taxon>
        <taxon>Desulfofundulus</taxon>
    </lineage>
</organism>
<dbReference type="Pfam" id="PF19587">
    <property type="entry name" value="DUF6094"/>
    <property type="match status" value="1"/>
</dbReference>
<dbReference type="Proteomes" id="UP000009229">
    <property type="component" value="Chromosome"/>
</dbReference>
<dbReference type="KEGG" id="dku:Desku_0947"/>
<dbReference type="AlphaFoldDB" id="A0AAU8PXE5"/>
<dbReference type="InterPro" id="IPR002052">
    <property type="entry name" value="DNA_methylase_N6_adenine_CS"/>
</dbReference>
<dbReference type="RefSeq" id="WP_013822058.1">
    <property type="nucleotide sequence ID" value="NC_015573.1"/>
</dbReference>
<keyword evidence="3" id="KW-1185">Reference proteome</keyword>
<dbReference type="InterPro" id="IPR029063">
    <property type="entry name" value="SAM-dependent_MTases_sf"/>
</dbReference>
<dbReference type="PROSITE" id="PS00092">
    <property type="entry name" value="N6_MTASE"/>
    <property type="match status" value="1"/>
</dbReference>
<dbReference type="GO" id="GO:0032259">
    <property type="term" value="P:methylation"/>
    <property type="evidence" value="ECO:0007669"/>
    <property type="project" value="InterPro"/>
</dbReference>
<proteinExistence type="predicted"/>
<reference evidence="3" key="1">
    <citation type="submission" date="2011-05" db="EMBL/GenBank/DDBJ databases">
        <title>Complete sequence of Desulfotomaculum kuznetsovii DSM 6115.</title>
        <authorList>
            <person name="Lucas S."/>
            <person name="Han J."/>
            <person name="Lapidus A."/>
            <person name="Cheng J.-F."/>
            <person name="Goodwin L."/>
            <person name="Pitluck S."/>
            <person name="Peters L."/>
            <person name="Mikhailova N."/>
            <person name="Lu M."/>
            <person name="Saunders E."/>
            <person name="Han C."/>
            <person name="Tapia R."/>
            <person name="Land M."/>
            <person name="Hauser L."/>
            <person name="Kyrpides N."/>
            <person name="Ivanova N."/>
            <person name="Pagani I."/>
            <person name="Nazina T."/>
            <person name="Ivanova A."/>
            <person name="Parshina S."/>
            <person name="Kuever J."/>
            <person name="Muyzer G."/>
            <person name="Plugge C."/>
            <person name="Stams A."/>
            <person name="Woyke T."/>
        </authorList>
    </citation>
    <scope>NUCLEOTIDE SEQUENCE [LARGE SCALE GENOMIC DNA]</scope>
    <source>
        <strain evidence="3">DSM 6115 / VKM B-1805 / 17</strain>
    </source>
</reference>
<gene>
    <name evidence="2" type="ordered locus">Desku_0947</name>
</gene>
<dbReference type="SUPFAM" id="SSF53335">
    <property type="entry name" value="S-adenosyl-L-methionine-dependent methyltransferases"/>
    <property type="match status" value="1"/>
</dbReference>
<evidence type="ECO:0000313" key="2">
    <source>
        <dbReference type="EMBL" id="AEG14543.1"/>
    </source>
</evidence>
<name>A0AAU8PXE5_DESK7</name>
<feature type="domain" description="DUF6094" evidence="1">
    <location>
        <begin position="7"/>
        <end position="200"/>
    </location>
</feature>
<dbReference type="EMBL" id="CP002770">
    <property type="protein sequence ID" value="AEG14543.1"/>
    <property type="molecule type" value="Genomic_DNA"/>
</dbReference>
<evidence type="ECO:0000313" key="3">
    <source>
        <dbReference type="Proteomes" id="UP000009229"/>
    </source>
</evidence>
<accession>A0AAU8PXE5</accession>
<dbReference type="InterPro" id="IPR046076">
    <property type="entry name" value="DUF6094"/>
</dbReference>
<sequence>MVRPSYMARLASEAKGGYYPTPPKEMGLVCKKLRVEPGTKVNVIDPCAGEGDALKMASDHLKSEGGNIVTYGIEIEATRAEKCRSKLDRVVRCGYEEARVTPKAFSFMWLNPPYNERGGERAEVTFLRDLTDPVSGKLMNGGVLGYCIPQYVLTQAAPILAARFDDLAVYRFTDENFPVFKQIVVFGVRRAKARQGSEAREIREWLKELSRKEGLPVLDANDGVTYLIPESPAVKITFRGSVTDPLEVGGDIVRSPVWEEIKYLLPMPRKVSSLKPPVLPLKPAHDAVAIAAGAIGGNMGTHLLVGMTKKVVDRQVIPEEKGEKVIETERPRTTIRVFTPEGIYELE</sequence>
<evidence type="ECO:0000259" key="1">
    <source>
        <dbReference type="Pfam" id="PF19587"/>
    </source>
</evidence>
<dbReference type="GO" id="GO:0008168">
    <property type="term" value="F:methyltransferase activity"/>
    <property type="evidence" value="ECO:0007669"/>
    <property type="project" value="InterPro"/>
</dbReference>
<dbReference type="Gene3D" id="3.40.50.150">
    <property type="entry name" value="Vaccinia Virus protein VP39"/>
    <property type="match status" value="1"/>
</dbReference>
<protein>
    <submittedName>
        <fullName evidence="2">Plasmid-like protein</fullName>
    </submittedName>
</protein>